<dbReference type="KEGG" id="aja:AJAP_14610"/>
<reference evidence="1 2" key="1">
    <citation type="journal article" date="2014" name="J. Biotechnol.">
        <title>Complete genome sequence of the actinobacterium Amycolatopsis japonica MG417-CF17(T) (=DSM 44213T) producing (S,S)-N,N'-ethylenediaminedisuccinic acid.</title>
        <authorList>
            <person name="Stegmann E."/>
            <person name="Albersmeier A."/>
            <person name="Spohn M."/>
            <person name="Gert H."/>
            <person name="Weber T."/>
            <person name="Wohlleben W."/>
            <person name="Kalinowski J."/>
            <person name="Ruckert C."/>
        </authorList>
    </citation>
    <scope>NUCLEOTIDE SEQUENCE [LARGE SCALE GENOMIC DNA]</scope>
    <source>
        <strain evidence="2">MG417-CF17 (DSM 44213)</strain>
    </source>
</reference>
<dbReference type="Proteomes" id="UP000028492">
    <property type="component" value="Chromosome"/>
</dbReference>
<protein>
    <recommendedName>
        <fullName evidence="3">DUF559 domain-containing protein</fullName>
    </recommendedName>
</protein>
<dbReference type="HOGENOM" id="CLU_070742_0_0_11"/>
<accession>A0A075UZU6</accession>
<keyword evidence="2" id="KW-1185">Reference proteome</keyword>
<dbReference type="EMBL" id="CP008953">
    <property type="protein sequence ID" value="AIG75800.1"/>
    <property type="molecule type" value="Genomic_DNA"/>
</dbReference>
<dbReference type="STRING" id="208439.AJAP_14610"/>
<sequence length="301" mass="33243">MTNGPAVAAVKRLEELGVPRRTIWRRCEPGGVWRRLLPGVVLLGNGEPTEEQRIEASLLLAREGSVLTGVPALRRYGLRNLPDIDDVHVLVPAERAITSTGFVHIERTRRLPAPLSRAGVPTAPVPRAVIDAARRTSDSDSVVAMMAEAVQERHCLPHALAVEIDERSRFDGRLLRALVPILGGAHSVAEADAWRLWKRSGLPEFQWNVKVFDAAGRFVAKPDGWCDEVGFAWEVDSRGYHAKGDHFRATLARNARYAAAGIVVLQTLPSRLRTEPDAVLHELRAAFHSAQRRPRPDVHLG</sequence>
<dbReference type="RefSeq" id="WP_038511673.1">
    <property type="nucleotide sequence ID" value="NZ_CP008953.1"/>
</dbReference>
<evidence type="ECO:0000313" key="1">
    <source>
        <dbReference type="EMBL" id="AIG75800.1"/>
    </source>
</evidence>
<evidence type="ECO:0000313" key="2">
    <source>
        <dbReference type="Proteomes" id="UP000028492"/>
    </source>
</evidence>
<name>A0A075UZU6_9PSEU</name>
<proteinExistence type="predicted"/>
<organism evidence="1 2">
    <name type="scientific">Amycolatopsis japonica</name>
    <dbReference type="NCBI Taxonomy" id="208439"/>
    <lineage>
        <taxon>Bacteria</taxon>
        <taxon>Bacillati</taxon>
        <taxon>Actinomycetota</taxon>
        <taxon>Actinomycetes</taxon>
        <taxon>Pseudonocardiales</taxon>
        <taxon>Pseudonocardiaceae</taxon>
        <taxon>Amycolatopsis</taxon>
        <taxon>Amycolatopsis japonica group</taxon>
    </lineage>
</organism>
<evidence type="ECO:0008006" key="3">
    <source>
        <dbReference type="Google" id="ProtNLM"/>
    </source>
</evidence>
<dbReference type="eggNOG" id="COG5340">
    <property type="taxonomic scope" value="Bacteria"/>
</dbReference>
<dbReference type="AlphaFoldDB" id="A0A075UZU6"/>
<gene>
    <name evidence="1" type="ORF">AJAP_14610</name>
</gene>